<gene>
    <name evidence="3" type="ORF">GA0070618_0337</name>
</gene>
<evidence type="ECO:0000313" key="3">
    <source>
        <dbReference type="EMBL" id="SCE71148.1"/>
    </source>
</evidence>
<organism evidence="3 4">
    <name type="scientific">Micromonospora echinospora</name>
    <name type="common">Micromonospora purpurea</name>
    <dbReference type="NCBI Taxonomy" id="1877"/>
    <lineage>
        <taxon>Bacteria</taxon>
        <taxon>Bacillati</taxon>
        <taxon>Actinomycetota</taxon>
        <taxon>Actinomycetes</taxon>
        <taxon>Micromonosporales</taxon>
        <taxon>Micromonosporaceae</taxon>
        <taxon>Micromonospora</taxon>
    </lineage>
</organism>
<dbReference type="AlphaFoldDB" id="A0A1C4UHK5"/>
<name>A0A1C4UHK5_MICEC</name>
<dbReference type="Proteomes" id="UP000198253">
    <property type="component" value="Chromosome I"/>
</dbReference>
<keyword evidence="4" id="KW-1185">Reference proteome</keyword>
<dbReference type="InParanoid" id="A0A1C4UHK5"/>
<proteinExistence type="predicted"/>
<sequence length="262" mass="26929">MSQPHHPPQPESGSAMPQTESGPATLQPESGAATPQPESGAAISPSGTPGPPYGTDPAAGFPPPPQKKKSGVGRVLLIVLAVVLVLVLGVGGGIAIWAFVKDDVGEVVEATGTRLVAPETLNGRPRLTDPDSMAMVEEIKADNAKNVPQATDTVVGVYGDLAKDDVILVFGLAALIEEPEEELDGALKSLSAEFEVGVVVTVAPGPLGGIAKCGDGSAEDVELGFCMWADRGSLGMIIGYSKTGKEVEREFAAIRAAIEQRD</sequence>
<keyword evidence="2" id="KW-0812">Transmembrane</keyword>
<feature type="compositionally biased region" description="Pro residues" evidence="1">
    <location>
        <begin position="48"/>
        <end position="65"/>
    </location>
</feature>
<feature type="compositionally biased region" description="Polar residues" evidence="1">
    <location>
        <begin position="11"/>
        <end position="28"/>
    </location>
</feature>
<keyword evidence="2" id="KW-1133">Transmembrane helix</keyword>
<feature type="compositionally biased region" description="Pro residues" evidence="1">
    <location>
        <begin position="1"/>
        <end position="10"/>
    </location>
</feature>
<dbReference type="EMBL" id="LT607413">
    <property type="protein sequence ID" value="SCE71148.1"/>
    <property type="molecule type" value="Genomic_DNA"/>
</dbReference>
<evidence type="ECO:0000313" key="4">
    <source>
        <dbReference type="Proteomes" id="UP000198253"/>
    </source>
</evidence>
<feature type="region of interest" description="Disordered" evidence="1">
    <location>
        <begin position="1"/>
        <end position="67"/>
    </location>
</feature>
<evidence type="ECO:0000256" key="1">
    <source>
        <dbReference type="SAM" id="MobiDB-lite"/>
    </source>
</evidence>
<accession>A0A1C4UHK5</accession>
<evidence type="ECO:0008006" key="5">
    <source>
        <dbReference type="Google" id="ProtNLM"/>
    </source>
</evidence>
<feature type="transmembrane region" description="Helical" evidence="2">
    <location>
        <begin position="75"/>
        <end position="100"/>
    </location>
</feature>
<evidence type="ECO:0000256" key="2">
    <source>
        <dbReference type="SAM" id="Phobius"/>
    </source>
</evidence>
<keyword evidence="2" id="KW-0472">Membrane</keyword>
<reference evidence="4" key="1">
    <citation type="submission" date="2016-06" db="EMBL/GenBank/DDBJ databases">
        <authorList>
            <person name="Varghese N."/>
            <person name="Submissions Spin"/>
        </authorList>
    </citation>
    <scope>NUCLEOTIDE SEQUENCE [LARGE SCALE GENOMIC DNA]</scope>
    <source>
        <strain evidence="4">DSM 43816</strain>
    </source>
</reference>
<protein>
    <recommendedName>
        <fullName evidence="5">Flagellar basal body-associated protein FliL</fullName>
    </recommendedName>
</protein>